<accession>A0ABD7C495</accession>
<reference evidence="1 2" key="1">
    <citation type="submission" date="2021-01" db="EMBL/GenBank/DDBJ databases">
        <title>Genome Characterization of a novel Stenotrophomonas isolate with high keratinase activity.</title>
        <authorList>
            <person name="Cao Z.-J."/>
        </authorList>
    </citation>
    <scope>NUCLEOTIDE SEQUENCE [LARGE SCALE GENOMIC DNA]</scope>
    <source>
        <strain evidence="1 2">DHHJ</strain>
    </source>
</reference>
<sequence length="170" mass="18269">MPIIRPFPVTAMHEPMVVDFELTPPGPNAAPTLLIGLRVKGEDDAQAAQAAERLVREGLPAEVLLERVEQVGTEPVPLTRRQFNGFEPSEMVAVGSDGHVPGVVPDSADDASLVAAGLIGPDGHYRTVTFAWAEQVKPGHYRLRLRLLSPAAGLEAVPSELQLAYTHRAK</sequence>
<evidence type="ECO:0000313" key="1">
    <source>
        <dbReference type="EMBL" id="QQQ42846.1"/>
    </source>
</evidence>
<protein>
    <submittedName>
        <fullName evidence="1">Uncharacterized protein</fullName>
    </submittedName>
</protein>
<proteinExistence type="predicted"/>
<gene>
    <name evidence="1" type="ORF">JJL50_01970</name>
</gene>
<dbReference type="RefSeq" id="WP_049462925.1">
    <property type="nucleotide sequence ID" value="NZ_CP067993.1"/>
</dbReference>
<name>A0ABD7C495_STEMA</name>
<organism evidence="1 2">
    <name type="scientific">Stenotrophomonas maltophilia</name>
    <name type="common">Pseudomonas maltophilia</name>
    <name type="synonym">Xanthomonas maltophilia</name>
    <dbReference type="NCBI Taxonomy" id="40324"/>
    <lineage>
        <taxon>Bacteria</taxon>
        <taxon>Pseudomonadati</taxon>
        <taxon>Pseudomonadota</taxon>
        <taxon>Gammaproteobacteria</taxon>
        <taxon>Lysobacterales</taxon>
        <taxon>Lysobacteraceae</taxon>
        <taxon>Stenotrophomonas</taxon>
        <taxon>Stenotrophomonas maltophilia group</taxon>
    </lineage>
</organism>
<dbReference type="AlphaFoldDB" id="A0ABD7C495"/>
<evidence type="ECO:0000313" key="2">
    <source>
        <dbReference type="Proteomes" id="UP000596095"/>
    </source>
</evidence>
<dbReference type="EMBL" id="CP067993">
    <property type="protein sequence ID" value="QQQ42846.1"/>
    <property type="molecule type" value="Genomic_DNA"/>
</dbReference>
<dbReference type="Proteomes" id="UP000596095">
    <property type="component" value="Chromosome"/>
</dbReference>